<dbReference type="PRINTS" id="PR00096">
    <property type="entry name" value="GATASE"/>
</dbReference>
<dbReference type="eggNOG" id="COG0505">
    <property type="taxonomic scope" value="Bacteria"/>
</dbReference>
<dbReference type="Gene3D" id="3.40.50.880">
    <property type="match status" value="1"/>
</dbReference>
<feature type="compositionally biased region" description="Basic and acidic residues" evidence="12">
    <location>
        <begin position="387"/>
        <end position="399"/>
    </location>
</feature>
<feature type="active site" evidence="11">
    <location>
        <position position="334"/>
    </location>
</feature>
<comment type="pathway">
    <text evidence="1 11">Pyrimidine metabolism; UMP biosynthesis via de novo pathway; (S)-dihydroorotate from bicarbonate: step 1/3.</text>
</comment>
<dbReference type="InterPro" id="IPR006274">
    <property type="entry name" value="CarbamoylP_synth_ssu"/>
</dbReference>
<dbReference type="STRING" id="457570.Nther_2445"/>
<evidence type="ECO:0000256" key="12">
    <source>
        <dbReference type="SAM" id="MobiDB-lite"/>
    </source>
</evidence>
<dbReference type="PRINTS" id="PR00099">
    <property type="entry name" value="CPSGATASE"/>
</dbReference>
<comment type="function">
    <text evidence="11">Small subunit of the glutamine-dependent carbamoyl phosphate synthetase (CPSase). CPSase catalyzes the formation of carbamoyl phosphate from the ammonia moiety of glutamine, carbonate, and phosphate donated by ATP, constituting the first step of 2 biosynthetic pathways, one leading to arginine and/or urea and the other to pyrimidine nucleotides. The small subunit (glutamine amidotransferase) binds and cleaves glutamine to supply the large subunit with the substrate ammonia.</text>
</comment>
<evidence type="ECO:0000256" key="9">
    <source>
        <dbReference type="ARBA" id="ARBA00048816"/>
    </source>
</evidence>
<dbReference type="HAMAP" id="MF_01209">
    <property type="entry name" value="CPSase_S_chain"/>
    <property type="match status" value="1"/>
</dbReference>
<feature type="active site" evidence="11">
    <location>
        <position position="332"/>
    </location>
</feature>
<dbReference type="OrthoDB" id="9804328at2"/>
<dbReference type="GO" id="GO:0006526">
    <property type="term" value="P:L-arginine biosynthetic process"/>
    <property type="evidence" value="ECO:0007669"/>
    <property type="project" value="UniProtKB-UniRule"/>
</dbReference>
<feature type="domain" description="Carbamoyl-phosphate synthase small subunit N-terminal" evidence="13">
    <location>
        <begin position="1"/>
        <end position="131"/>
    </location>
</feature>
<dbReference type="GO" id="GO:0006541">
    <property type="term" value="P:glutamine metabolic process"/>
    <property type="evidence" value="ECO:0007669"/>
    <property type="project" value="InterPro"/>
</dbReference>
<dbReference type="SUPFAM" id="SSF52021">
    <property type="entry name" value="Carbamoyl phosphate synthetase, small subunit N-terminal domain"/>
    <property type="match status" value="1"/>
</dbReference>
<evidence type="ECO:0000313" key="14">
    <source>
        <dbReference type="EMBL" id="ACB86010.1"/>
    </source>
</evidence>
<feature type="binding site" evidence="11">
    <location>
        <position position="252"/>
    </location>
    <ligand>
        <name>L-glutamine</name>
        <dbReference type="ChEBI" id="CHEBI:58359"/>
    </ligand>
</feature>
<evidence type="ECO:0000256" key="2">
    <source>
        <dbReference type="ARBA" id="ARBA00005077"/>
    </source>
</evidence>
<keyword evidence="11" id="KW-0028">Amino-acid biosynthesis</keyword>
<dbReference type="CDD" id="cd01744">
    <property type="entry name" value="GATase1_CPSase"/>
    <property type="match status" value="1"/>
</dbReference>
<dbReference type="EC" id="6.3.5.5" evidence="11"/>
<dbReference type="GO" id="GO:0004359">
    <property type="term" value="F:glutaminase activity"/>
    <property type="evidence" value="ECO:0007669"/>
    <property type="project" value="RHEA"/>
</dbReference>
<dbReference type="GO" id="GO:0005524">
    <property type="term" value="F:ATP binding"/>
    <property type="evidence" value="ECO:0007669"/>
    <property type="project" value="UniProtKB-UniRule"/>
</dbReference>
<dbReference type="GO" id="GO:0044205">
    <property type="term" value="P:'de novo' UMP biosynthetic process"/>
    <property type="evidence" value="ECO:0007669"/>
    <property type="project" value="UniProtKB-UniRule"/>
</dbReference>
<comment type="subunit">
    <text evidence="11">Composed of two chains; the small (or glutamine) chain promotes the hydrolysis of glutamine to ammonia, which is used by the large (or ammonia) chain to synthesize carbamoyl phosphate. Tetramer of heterodimers (alpha,beta)4.</text>
</comment>
<dbReference type="SUPFAM" id="SSF52317">
    <property type="entry name" value="Class I glutamine amidotransferase-like"/>
    <property type="match status" value="1"/>
</dbReference>
<feature type="active site" description="Nucleophile" evidence="11">
    <location>
        <position position="248"/>
    </location>
</feature>
<comment type="pathway">
    <text evidence="2 11">Amino-acid biosynthesis; L-arginine biosynthesis; carbamoyl phosphate from bicarbonate: step 1/1.</text>
</comment>
<evidence type="ECO:0000256" key="4">
    <source>
        <dbReference type="ARBA" id="ARBA00022598"/>
    </source>
</evidence>
<reference evidence="14 15" key="2">
    <citation type="journal article" date="2011" name="J. Bacteriol.">
        <title>Complete genome sequence of the anaerobic, halophilic alkalithermophile Natranaerobius thermophilus JW/NM-WN-LF.</title>
        <authorList>
            <person name="Zhao B."/>
            <person name="Mesbah N.M."/>
            <person name="Dalin E."/>
            <person name="Goodwin L."/>
            <person name="Nolan M."/>
            <person name="Pitluck S."/>
            <person name="Chertkov O."/>
            <person name="Brettin T.S."/>
            <person name="Han J."/>
            <person name="Larimer F.W."/>
            <person name="Land M.L."/>
            <person name="Hauser L."/>
            <person name="Kyrpides N."/>
            <person name="Wiegel J."/>
        </authorList>
    </citation>
    <scope>NUCLEOTIDE SEQUENCE [LARGE SCALE GENOMIC DNA]</scope>
    <source>
        <strain evidence="15">ATCC BAA-1301 / DSM 18059 / JW/NM-WN-LF</strain>
    </source>
</reference>
<dbReference type="InterPro" id="IPR035686">
    <property type="entry name" value="CPSase_GATase1"/>
</dbReference>
<dbReference type="Proteomes" id="UP000001683">
    <property type="component" value="Chromosome"/>
</dbReference>
<protein>
    <recommendedName>
        <fullName evidence="11">Carbamoyl phosphate synthase small chain</fullName>
        <ecNumber evidence="11">6.3.5.5</ecNumber>
    </recommendedName>
    <alternativeName>
        <fullName evidence="11">Carbamoyl phosphate synthetase glutamine chain</fullName>
    </alternativeName>
</protein>
<evidence type="ECO:0000313" key="15">
    <source>
        <dbReference type="Proteomes" id="UP000001683"/>
    </source>
</evidence>
<dbReference type="InParanoid" id="B2A169"/>
<feature type="binding site" evidence="11">
    <location>
        <position position="220"/>
    </location>
    <ligand>
        <name>L-glutamine</name>
        <dbReference type="ChEBI" id="CHEBI:58359"/>
    </ligand>
</feature>
<dbReference type="InterPro" id="IPR017926">
    <property type="entry name" value="GATASE"/>
</dbReference>
<sequence>MPDKLILEDGTEFEGTVVGHKVTVSGEVVFTTGMTGYQEVLTDPSYCNQIVTFTYPLIGNQGVNKQDFESKRPYLKGIVTKEICEHPSNWQSELPLAEYLRNCKVTAITGVDTRKVTKHIREKGTMKAWIICEDNSHESVNNDSSHYEIQETNLVEQVSTQEPYVLPGNNYRIALLDLGVRHSLLKALNNLGATVIVLPHDTPPEDILSYAPQGIVLSNGPGDPQEIMELTDTINEVLKHQIPLMGVCLGHQLLGLTLGYESLKMKFGHRGINHPVKNLETDTVNITSQNHGYVISSETVPANTEITHINLNDQTVEGIKHKQLPVFSVQFHPEAGLLDLGDQQEKAELSIDKFMKLVQDYQSRKYLGHKYLESDISSASQINQGDDANHTDKGEQSHA</sequence>
<keyword evidence="8 11" id="KW-0665">Pyrimidine biosynthesis</keyword>
<comment type="catalytic activity">
    <reaction evidence="10 11">
        <text>L-glutamine + H2O = L-glutamate + NH4(+)</text>
        <dbReference type="Rhea" id="RHEA:15889"/>
        <dbReference type="ChEBI" id="CHEBI:15377"/>
        <dbReference type="ChEBI" id="CHEBI:28938"/>
        <dbReference type="ChEBI" id="CHEBI:29985"/>
        <dbReference type="ChEBI" id="CHEBI:58359"/>
    </reaction>
</comment>
<dbReference type="Pfam" id="PF00117">
    <property type="entry name" value="GATase"/>
    <property type="match status" value="1"/>
</dbReference>
<evidence type="ECO:0000256" key="5">
    <source>
        <dbReference type="ARBA" id="ARBA00022741"/>
    </source>
</evidence>
<feature type="binding site" evidence="11">
    <location>
        <position position="249"/>
    </location>
    <ligand>
        <name>L-glutamine</name>
        <dbReference type="ChEBI" id="CHEBI:58359"/>
    </ligand>
</feature>
<dbReference type="KEGG" id="nth:Nther_2445"/>
<feature type="binding site" evidence="11">
    <location>
        <position position="292"/>
    </location>
    <ligand>
        <name>L-glutamine</name>
        <dbReference type="ChEBI" id="CHEBI:58359"/>
    </ligand>
</feature>
<evidence type="ECO:0000256" key="11">
    <source>
        <dbReference type="HAMAP-Rule" id="MF_01209"/>
    </source>
</evidence>
<evidence type="ECO:0000256" key="8">
    <source>
        <dbReference type="ARBA" id="ARBA00022975"/>
    </source>
</evidence>
<dbReference type="PRINTS" id="PR00097">
    <property type="entry name" value="ANTSNTHASEII"/>
</dbReference>
<evidence type="ECO:0000259" key="13">
    <source>
        <dbReference type="SMART" id="SM01097"/>
    </source>
</evidence>
<evidence type="ECO:0000256" key="3">
    <source>
        <dbReference type="ARBA" id="ARBA00007800"/>
    </source>
</evidence>
<dbReference type="NCBIfam" id="TIGR01368">
    <property type="entry name" value="CPSaseIIsmall"/>
    <property type="match status" value="1"/>
</dbReference>
<keyword evidence="7 11" id="KW-0315">Glutamine amidotransferase</keyword>
<dbReference type="PANTHER" id="PTHR43418:SF7">
    <property type="entry name" value="CARBAMOYL-PHOSPHATE SYNTHASE SMALL CHAIN"/>
    <property type="match status" value="1"/>
</dbReference>
<dbReference type="FunFam" id="3.50.30.20:FF:000001">
    <property type="entry name" value="Carbamoyl-phosphate synthase small chain"/>
    <property type="match status" value="1"/>
</dbReference>
<feature type="binding site" evidence="11">
    <location>
        <position position="45"/>
    </location>
    <ligand>
        <name>L-glutamine</name>
        <dbReference type="ChEBI" id="CHEBI:58359"/>
    </ligand>
</feature>
<proteinExistence type="inferred from homology"/>
<evidence type="ECO:0000256" key="6">
    <source>
        <dbReference type="ARBA" id="ARBA00022840"/>
    </source>
</evidence>
<keyword evidence="5 11" id="KW-0547">Nucleotide-binding</keyword>
<gene>
    <name evidence="11" type="primary">carA</name>
    <name evidence="14" type="ordered locus">Nther_2445</name>
</gene>
<dbReference type="RefSeq" id="WP_012448855.1">
    <property type="nucleotide sequence ID" value="NC_010718.1"/>
</dbReference>
<organism evidence="14 15">
    <name type="scientific">Natranaerobius thermophilus (strain ATCC BAA-1301 / DSM 18059 / JW/NM-WN-LF)</name>
    <dbReference type="NCBI Taxonomy" id="457570"/>
    <lineage>
        <taxon>Bacteria</taxon>
        <taxon>Bacillati</taxon>
        <taxon>Bacillota</taxon>
        <taxon>Clostridia</taxon>
        <taxon>Natranaerobiales</taxon>
        <taxon>Natranaerobiaceae</taxon>
        <taxon>Natranaerobius</taxon>
    </lineage>
</organism>
<dbReference type="MEROPS" id="C26.952"/>
<keyword evidence="6 11" id="KW-0067">ATP-binding</keyword>
<keyword evidence="4 11" id="KW-0436">Ligase</keyword>
<dbReference type="UniPathway" id="UPA00070">
    <property type="reaction ID" value="UER00115"/>
</dbReference>
<dbReference type="SMART" id="SM01097">
    <property type="entry name" value="CPSase_sm_chain"/>
    <property type="match status" value="1"/>
</dbReference>
<dbReference type="HOGENOM" id="CLU_035901_2_1_9"/>
<dbReference type="InterPro" id="IPR036480">
    <property type="entry name" value="CarbP_synth_ssu_N_sf"/>
</dbReference>
<feature type="region of interest" description="CPSase" evidence="11">
    <location>
        <begin position="1"/>
        <end position="171"/>
    </location>
</feature>
<dbReference type="InterPro" id="IPR002474">
    <property type="entry name" value="CarbamoylP_synth_ssu_N"/>
</dbReference>
<dbReference type="InterPro" id="IPR050472">
    <property type="entry name" value="Anth_synth/Amidotransfase"/>
</dbReference>
<dbReference type="PROSITE" id="PS51273">
    <property type="entry name" value="GATASE_TYPE_1"/>
    <property type="match status" value="1"/>
</dbReference>
<reference evidence="14 15" key="1">
    <citation type="submission" date="2008-04" db="EMBL/GenBank/DDBJ databases">
        <title>Complete sequence of chromosome of Natranaerobius thermophilus JW/NM-WN-LF.</title>
        <authorList>
            <consortium name="US DOE Joint Genome Institute"/>
            <person name="Copeland A."/>
            <person name="Lucas S."/>
            <person name="Lapidus A."/>
            <person name="Glavina del Rio T."/>
            <person name="Dalin E."/>
            <person name="Tice H."/>
            <person name="Bruce D."/>
            <person name="Goodwin L."/>
            <person name="Pitluck S."/>
            <person name="Chertkov O."/>
            <person name="Brettin T."/>
            <person name="Detter J.C."/>
            <person name="Han C."/>
            <person name="Kuske C.R."/>
            <person name="Schmutz J."/>
            <person name="Larimer F."/>
            <person name="Land M."/>
            <person name="Hauser L."/>
            <person name="Kyrpides N."/>
            <person name="Lykidis A."/>
            <person name="Mesbah N.M."/>
            <person name="Wiegel J."/>
        </authorList>
    </citation>
    <scope>NUCLEOTIDE SEQUENCE [LARGE SCALE GENOMIC DNA]</scope>
    <source>
        <strain evidence="15">ATCC BAA-1301 / DSM 18059 / JW/NM-WN-LF</strain>
    </source>
</reference>
<dbReference type="GO" id="GO:0004088">
    <property type="term" value="F:carbamoyl-phosphate synthase (glutamine-hydrolyzing) activity"/>
    <property type="evidence" value="ECO:0007669"/>
    <property type="project" value="UniProtKB-UniRule"/>
</dbReference>
<dbReference type="PANTHER" id="PTHR43418">
    <property type="entry name" value="MULTIFUNCTIONAL TRYPTOPHAN BIOSYNTHESIS PROTEIN-RELATED"/>
    <property type="match status" value="1"/>
</dbReference>
<dbReference type="Pfam" id="PF00988">
    <property type="entry name" value="CPSase_sm_chain"/>
    <property type="match status" value="1"/>
</dbReference>
<dbReference type="FunCoup" id="B2A169">
    <property type="interactions" value="402"/>
</dbReference>
<feature type="binding site" evidence="11">
    <location>
        <position position="293"/>
    </location>
    <ligand>
        <name>L-glutamine</name>
        <dbReference type="ChEBI" id="CHEBI:58359"/>
    </ligand>
</feature>
<dbReference type="NCBIfam" id="NF009475">
    <property type="entry name" value="PRK12838.1"/>
    <property type="match status" value="1"/>
</dbReference>
<dbReference type="EMBL" id="CP001034">
    <property type="protein sequence ID" value="ACB86010.1"/>
    <property type="molecule type" value="Genomic_DNA"/>
</dbReference>
<evidence type="ECO:0000256" key="10">
    <source>
        <dbReference type="ARBA" id="ARBA00049285"/>
    </source>
</evidence>
<keyword evidence="15" id="KW-1185">Reference proteome</keyword>
<evidence type="ECO:0000256" key="1">
    <source>
        <dbReference type="ARBA" id="ARBA00004812"/>
    </source>
</evidence>
<keyword evidence="11" id="KW-0055">Arginine biosynthesis</keyword>
<name>B2A169_NATTJ</name>
<dbReference type="AlphaFoldDB" id="B2A169"/>
<evidence type="ECO:0000256" key="7">
    <source>
        <dbReference type="ARBA" id="ARBA00022962"/>
    </source>
</evidence>
<accession>B2A169</accession>
<dbReference type="Gene3D" id="3.50.30.20">
    <property type="entry name" value="Carbamoyl-phosphate synthase small subunit, N-terminal domain"/>
    <property type="match status" value="1"/>
</dbReference>
<comment type="similarity">
    <text evidence="3 11">Belongs to the CarA family.</text>
</comment>
<comment type="catalytic activity">
    <reaction evidence="9 11">
        <text>hydrogencarbonate + L-glutamine + 2 ATP + H2O = carbamoyl phosphate + L-glutamate + 2 ADP + phosphate + 2 H(+)</text>
        <dbReference type="Rhea" id="RHEA:18633"/>
        <dbReference type="ChEBI" id="CHEBI:15377"/>
        <dbReference type="ChEBI" id="CHEBI:15378"/>
        <dbReference type="ChEBI" id="CHEBI:17544"/>
        <dbReference type="ChEBI" id="CHEBI:29985"/>
        <dbReference type="ChEBI" id="CHEBI:30616"/>
        <dbReference type="ChEBI" id="CHEBI:43474"/>
        <dbReference type="ChEBI" id="CHEBI:58228"/>
        <dbReference type="ChEBI" id="CHEBI:58359"/>
        <dbReference type="ChEBI" id="CHEBI:456216"/>
        <dbReference type="EC" id="6.3.5.5"/>
    </reaction>
</comment>
<dbReference type="GO" id="GO:0006207">
    <property type="term" value="P:'de novo' pyrimidine nucleobase biosynthetic process"/>
    <property type="evidence" value="ECO:0007669"/>
    <property type="project" value="InterPro"/>
</dbReference>
<feature type="region of interest" description="Disordered" evidence="12">
    <location>
        <begin position="378"/>
        <end position="399"/>
    </location>
</feature>
<dbReference type="UniPathway" id="UPA00068">
    <property type="reaction ID" value="UER00171"/>
</dbReference>
<dbReference type="InterPro" id="IPR029062">
    <property type="entry name" value="Class_I_gatase-like"/>
</dbReference>
<feature type="binding site" evidence="11">
    <location>
        <position position="222"/>
    </location>
    <ligand>
        <name>L-glutamine</name>
        <dbReference type="ChEBI" id="CHEBI:58359"/>
    </ligand>
</feature>
<feature type="binding site" evidence="11">
    <location>
        <position position="290"/>
    </location>
    <ligand>
        <name>L-glutamine</name>
        <dbReference type="ChEBI" id="CHEBI:58359"/>
    </ligand>
</feature>